<proteinExistence type="predicted"/>
<dbReference type="PROSITE" id="PS50181">
    <property type="entry name" value="FBOX"/>
    <property type="match status" value="1"/>
</dbReference>
<accession>A0A0L0G9A5</accession>
<protein>
    <recommendedName>
        <fullName evidence="1">F-box domain-containing protein</fullName>
    </recommendedName>
</protein>
<gene>
    <name evidence="2" type="ORF">SARC_02336</name>
</gene>
<feature type="domain" description="F-box" evidence="1">
    <location>
        <begin position="6"/>
        <end position="52"/>
    </location>
</feature>
<reference evidence="2 3" key="1">
    <citation type="submission" date="2011-02" db="EMBL/GenBank/DDBJ databases">
        <title>The Genome Sequence of Sphaeroforma arctica JP610.</title>
        <authorList>
            <consortium name="The Broad Institute Genome Sequencing Platform"/>
            <person name="Russ C."/>
            <person name="Cuomo C."/>
            <person name="Young S.K."/>
            <person name="Zeng Q."/>
            <person name="Gargeya S."/>
            <person name="Alvarado L."/>
            <person name="Berlin A."/>
            <person name="Chapman S.B."/>
            <person name="Chen Z."/>
            <person name="Freedman E."/>
            <person name="Gellesch M."/>
            <person name="Goldberg J."/>
            <person name="Griggs A."/>
            <person name="Gujja S."/>
            <person name="Heilman E."/>
            <person name="Heiman D."/>
            <person name="Howarth C."/>
            <person name="Mehta T."/>
            <person name="Neiman D."/>
            <person name="Pearson M."/>
            <person name="Roberts A."/>
            <person name="Saif S."/>
            <person name="Shea T."/>
            <person name="Shenoy N."/>
            <person name="Sisk P."/>
            <person name="Stolte C."/>
            <person name="Sykes S."/>
            <person name="White J."/>
            <person name="Yandava C."/>
            <person name="Burger G."/>
            <person name="Gray M.W."/>
            <person name="Holland P.W.H."/>
            <person name="King N."/>
            <person name="Lang F.B.F."/>
            <person name="Roger A.J."/>
            <person name="Ruiz-Trillo I."/>
            <person name="Haas B."/>
            <person name="Nusbaum C."/>
            <person name="Birren B."/>
        </authorList>
    </citation>
    <scope>NUCLEOTIDE SEQUENCE [LARGE SCALE GENOMIC DNA]</scope>
    <source>
        <strain evidence="2 3">JP610</strain>
    </source>
</reference>
<dbReference type="SUPFAM" id="SSF81383">
    <property type="entry name" value="F-box domain"/>
    <property type="match status" value="1"/>
</dbReference>
<dbReference type="Gene3D" id="1.20.1280.50">
    <property type="match status" value="1"/>
</dbReference>
<dbReference type="SMART" id="SM00256">
    <property type="entry name" value="FBOX"/>
    <property type="match status" value="1"/>
</dbReference>
<dbReference type="RefSeq" id="XP_014159401.1">
    <property type="nucleotide sequence ID" value="XM_014303926.1"/>
</dbReference>
<dbReference type="Pfam" id="PF00646">
    <property type="entry name" value="F-box"/>
    <property type="match status" value="1"/>
</dbReference>
<organism evidence="2 3">
    <name type="scientific">Sphaeroforma arctica JP610</name>
    <dbReference type="NCBI Taxonomy" id="667725"/>
    <lineage>
        <taxon>Eukaryota</taxon>
        <taxon>Ichthyosporea</taxon>
        <taxon>Ichthyophonida</taxon>
        <taxon>Sphaeroforma</taxon>
    </lineage>
</organism>
<dbReference type="Proteomes" id="UP000054560">
    <property type="component" value="Unassembled WGS sequence"/>
</dbReference>
<name>A0A0L0G9A5_9EUKA</name>
<dbReference type="InterPro" id="IPR036047">
    <property type="entry name" value="F-box-like_dom_sf"/>
</dbReference>
<sequence>MEADSAMRFVDLPFDLIQRICRRLGPVDVCELSLTCKAFRFVSQTKEVWYGMARAHLMQNDRRLSEGVDASVHENETGVQYYNRLHRESRIQYANELTVTWADDP</sequence>
<dbReference type="AlphaFoldDB" id="A0A0L0G9A5"/>
<evidence type="ECO:0000259" key="1">
    <source>
        <dbReference type="PROSITE" id="PS50181"/>
    </source>
</evidence>
<keyword evidence="3" id="KW-1185">Reference proteome</keyword>
<dbReference type="GeneID" id="25902840"/>
<dbReference type="InterPro" id="IPR001810">
    <property type="entry name" value="F-box_dom"/>
</dbReference>
<evidence type="ECO:0000313" key="3">
    <source>
        <dbReference type="Proteomes" id="UP000054560"/>
    </source>
</evidence>
<evidence type="ECO:0000313" key="2">
    <source>
        <dbReference type="EMBL" id="KNC85499.1"/>
    </source>
</evidence>
<dbReference type="EMBL" id="KQ241699">
    <property type="protein sequence ID" value="KNC85499.1"/>
    <property type="molecule type" value="Genomic_DNA"/>
</dbReference>